<gene>
    <name evidence="2" type="ORF">HAX54_018458</name>
</gene>
<accession>A0ABS8Y8E7</accession>
<feature type="compositionally biased region" description="Low complexity" evidence="1">
    <location>
        <begin position="56"/>
        <end position="66"/>
    </location>
</feature>
<comment type="caution">
    <text evidence="2">The sequence shown here is derived from an EMBL/GenBank/DDBJ whole genome shotgun (WGS) entry which is preliminary data.</text>
</comment>
<sequence length="66" mass="6879">MSRSFRPNRKPKVKGIASSLSAPDIETGILIGVWSAVTELGSISPGTPSSLTGYMKSKPSKTSSTP</sequence>
<evidence type="ECO:0000313" key="2">
    <source>
        <dbReference type="EMBL" id="MCE5166389.1"/>
    </source>
</evidence>
<evidence type="ECO:0000313" key="3">
    <source>
        <dbReference type="Proteomes" id="UP000823775"/>
    </source>
</evidence>
<dbReference type="Proteomes" id="UP000823775">
    <property type="component" value="Unassembled WGS sequence"/>
</dbReference>
<name>A0ABS8Y8E7_DATST</name>
<evidence type="ECO:0000256" key="1">
    <source>
        <dbReference type="SAM" id="MobiDB-lite"/>
    </source>
</evidence>
<organism evidence="2 3">
    <name type="scientific">Datura stramonium</name>
    <name type="common">Jimsonweed</name>
    <name type="synonym">Common thornapple</name>
    <dbReference type="NCBI Taxonomy" id="4076"/>
    <lineage>
        <taxon>Eukaryota</taxon>
        <taxon>Viridiplantae</taxon>
        <taxon>Streptophyta</taxon>
        <taxon>Embryophyta</taxon>
        <taxon>Tracheophyta</taxon>
        <taxon>Spermatophyta</taxon>
        <taxon>Magnoliopsida</taxon>
        <taxon>eudicotyledons</taxon>
        <taxon>Gunneridae</taxon>
        <taxon>Pentapetalae</taxon>
        <taxon>asterids</taxon>
        <taxon>lamiids</taxon>
        <taxon>Solanales</taxon>
        <taxon>Solanaceae</taxon>
        <taxon>Solanoideae</taxon>
        <taxon>Datureae</taxon>
        <taxon>Datura</taxon>
    </lineage>
</organism>
<keyword evidence="3" id="KW-1185">Reference proteome</keyword>
<proteinExistence type="predicted"/>
<reference evidence="2 3" key="1">
    <citation type="journal article" date="2021" name="BMC Genomics">
        <title>Datura genome reveals duplications of psychoactive alkaloid biosynthetic genes and high mutation rate following tissue culture.</title>
        <authorList>
            <person name="Rajewski A."/>
            <person name="Carter-House D."/>
            <person name="Stajich J."/>
            <person name="Litt A."/>
        </authorList>
    </citation>
    <scope>NUCLEOTIDE SEQUENCE [LARGE SCALE GENOMIC DNA]</scope>
    <source>
        <strain evidence="2">AR-01</strain>
    </source>
</reference>
<feature type="region of interest" description="Disordered" evidence="1">
    <location>
        <begin position="42"/>
        <end position="66"/>
    </location>
</feature>
<dbReference type="EMBL" id="JACEIK010022528">
    <property type="protein sequence ID" value="MCE5166389.1"/>
    <property type="molecule type" value="Genomic_DNA"/>
</dbReference>
<protein>
    <submittedName>
        <fullName evidence="2">Uncharacterized protein</fullName>
    </submittedName>
</protein>